<dbReference type="EMBL" id="SGPM01000181">
    <property type="protein sequence ID" value="THH28399.1"/>
    <property type="molecule type" value="Genomic_DNA"/>
</dbReference>
<feature type="compositionally biased region" description="Polar residues" evidence="1">
    <location>
        <begin position="98"/>
        <end position="109"/>
    </location>
</feature>
<sequence length="238" mass="25651">MVIFGLIIIGIAAWRIGRCRRQKLRARMAASQRMSRYVAEKPANAIQVNFDTMIGDEKNSYFPLPALLSRPEPAHAPNKAIKKGTNRFIGSLNMVSSQLGGKNRSSNHLSSPPPPVPAKEVVPSMPIPEITIYRKTSTRSNKSGRVDLRVDVNASALTGQALALQLLTANTANTATQVPSPRSSSQLDSPLKNIPLTARPKSAKTPGGKKLPRLMLVTATFIPSSPTSCSSGSERRCV</sequence>
<proteinExistence type="predicted"/>
<dbReference type="AlphaFoldDB" id="A0A4S4MQX8"/>
<dbReference type="OrthoDB" id="5340910at2759"/>
<reference evidence="2 3" key="1">
    <citation type="submission" date="2019-02" db="EMBL/GenBank/DDBJ databases">
        <title>Genome sequencing of the rare red list fungi Antrodiella citrinella (Flaviporus citrinellus).</title>
        <authorList>
            <person name="Buettner E."/>
            <person name="Kellner H."/>
        </authorList>
    </citation>
    <scope>NUCLEOTIDE SEQUENCE [LARGE SCALE GENOMIC DNA]</scope>
    <source>
        <strain evidence="2 3">DSM 108506</strain>
    </source>
</reference>
<gene>
    <name evidence="2" type="ORF">EUX98_g5782</name>
</gene>
<feature type="region of interest" description="Disordered" evidence="1">
    <location>
        <begin position="175"/>
        <end position="209"/>
    </location>
</feature>
<feature type="compositionally biased region" description="Polar residues" evidence="1">
    <location>
        <begin position="178"/>
        <end position="188"/>
    </location>
</feature>
<organism evidence="2 3">
    <name type="scientific">Antrodiella citrinella</name>
    <dbReference type="NCBI Taxonomy" id="2447956"/>
    <lineage>
        <taxon>Eukaryota</taxon>
        <taxon>Fungi</taxon>
        <taxon>Dikarya</taxon>
        <taxon>Basidiomycota</taxon>
        <taxon>Agaricomycotina</taxon>
        <taxon>Agaricomycetes</taxon>
        <taxon>Polyporales</taxon>
        <taxon>Steccherinaceae</taxon>
        <taxon>Antrodiella</taxon>
    </lineage>
</organism>
<protein>
    <submittedName>
        <fullName evidence="2">Uncharacterized protein</fullName>
    </submittedName>
</protein>
<feature type="region of interest" description="Disordered" evidence="1">
    <location>
        <begin position="98"/>
        <end position="123"/>
    </location>
</feature>
<keyword evidence="3" id="KW-1185">Reference proteome</keyword>
<dbReference type="Proteomes" id="UP000308730">
    <property type="component" value="Unassembled WGS sequence"/>
</dbReference>
<name>A0A4S4MQX8_9APHY</name>
<comment type="caution">
    <text evidence="2">The sequence shown here is derived from an EMBL/GenBank/DDBJ whole genome shotgun (WGS) entry which is preliminary data.</text>
</comment>
<evidence type="ECO:0000256" key="1">
    <source>
        <dbReference type="SAM" id="MobiDB-lite"/>
    </source>
</evidence>
<evidence type="ECO:0000313" key="3">
    <source>
        <dbReference type="Proteomes" id="UP000308730"/>
    </source>
</evidence>
<accession>A0A4S4MQX8</accession>
<evidence type="ECO:0000313" key="2">
    <source>
        <dbReference type="EMBL" id="THH28399.1"/>
    </source>
</evidence>